<keyword evidence="3" id="KW-1185">Reference proteome</keyword>
<dbReference type="EMBL" id="BAABHC010000016">
    <property type="protein sequence ID" value="GAA4437723.1"/>
    <property type="molecule type" value="Genomic_DNA"/>
</dbReference>
<protein>
    <recommendedName>
        <fullName evidence="4">TIGR02588 family protein</fullName>
    </recommendedName>
</protein>
<dbReference type="RefSeq" id="WP_345160551.1">
    <property type="nucleotide sequence ID" value="NZ_BAABHC010000016.1"/>
</dbReference>
<gene>
    <name evidence="2" type="ORF">GCM10023188_32250</name>
</gene>
<proteinExistence type="predicted"/>
<keyword evidence="1" id="KW-0472">Membrane</keyword>
<sequence>MEVKHKKEKKEIKDQKNLLEWAVFWLSLLLVLSILAYLGYQTYHHKPTSPELSVQFWPEPTEMQPYRYHVEVENTGGETAESVQVEVVLQQDGKEVEKAELHLNFVPQESKREGWVNFSQKPATKSAVSARVASYQKP</sequence>
<name>A0ABP8LY79_9BACT</name>
<evidence type="ECO:0000313" key="3">
    <source>
        <dbReference type="Proteomes" id="UP001500552"/>
    </source>
</evidence>
<reference evidence="3" key="1">
    <citation type="journal article" date="2019" name="Int. J. Syst. Evol. Microbiol.">
        <title>The Global Catalogue of Microorganisms (GCM) 10K type strain sequencing project: providing services to taxonomists for standard genome sequencing and annotation.</title>
        <authorList>
            <consortium name="The Broad Institute Genomics Platform"/>
            <consortium name="The Broad Institute Genome Sequencing Center for Infectious Disease"/>
            <person name="Wu L."/>
            <person name="Ma J."/>
        </authorList>
    </citation>
    <scope>NUCLEOTIDE SEQUENCE [LARGE SCALE GENOMIC DNA]</scope>
    <source>
        <strain evidence="3">JCM 17926</strain>
    </source>
</reference>
<evidence type="ECO:0000313" key="2">
    <source>
        <dbReference type="EMBL" id="GAA4437723.1"/>
    </source>
</evidence>
<evidence type="ECO:0008006" key="4">
    <source>
        <dbReference type="Google" id="ProtNLM"/>
    </source>
</evidence>
<keyword evidence="1" id="KW-0812">Transmembrane</keyword>
<dbReference type="Proteomes" id="UP001500552">
    <property type="component" value="Unassembled WGS sequence"/>
</dbReference>
<evidence type="ECO:0000256" key="1">
    <source>
        <dbReference type="SAM" id="Phobius"/>
    </source>
</evidence>
<comment type="caution">
    <text evidence="2">The sequence shown here is derived from an EMBL/GenBank/DDBJ whole genome shotgun (WGS) entry which is preliminary data.</text>
</comment>
<keyword evidence="1" id="KW-1133">Transmembrane helix</keyword>
<feature type="transmembrane region" description="Helical" evidence="1">
    <location>
        <begin position="21"/>
        <end position="40"/>
    </location>
</feature>
<accession>A0ABP8LY79</accession>
<organism evidence="2 3">
    <name type="scientific">Pontibacter saemangeumensis</name>
    <dbReference type="NCBI Taxonomy" id="1084525"/>
    <lineage>
        <taxon>Bacteria</taxon>
        <taxon>Pseudomonadati</taxon>
        <taxon>Bacteroidota</taxon>
        <taxon>Cytophagia</taxon>
        <taxon>Cytophagales</taxon>
        <taxon>Hymenobacteraceae</taxon>
        <taxon>Pontibacter</taxon>
    </lineage>
</organism>